<reference evidence="2 3" key="1">
    <citation type="journal article" date="2018" name="Sci. Rep.">
        <title>Genomic signatures of local adaptation to the degree of environmental predictability in rotifers.</title>
        <authorList>
            <person name="Franch-Gras L."/>
            <person name="Hahn C."/>
            <person name="Garcia-Roger E.M."/>
            <person name="Carmona M.J."/>
            <person name="Serra M."/>
            <person name="Gomez A."/>
        </authorList>
    </citation>
    <scope>NUCLEOTIDE SEQUENCE [LARGE SCALE GENOMIC DNA]</scope>
    <source>
        <strain evidence="2">HYR1</strain>
    </source>
</reference>
<accession>A0A3M7RYV1</accession>
<evidence type="ECO:0000313" key="2">
    <source>
        <dbReference type="EMBL" id="RNA28538.1"/>
    </source>
</evidence>
<dbReference type="PANTHER" id="PTHR47611">
    <property type="entry name" value="HAT DIMERISATION DOMAIN, C-TERMINAL"/>
    <property type="match status" value="1"/>
</dbReference>
<dbReference type="Pfam" id="PF05699">
    <property type="entry name" value="Dimer_Tnp_hAT"/>
    <property type="match status" value="1"/>
</dbReference>
<protein>
    <submittedName>
        <fullName evidence="2">Zinc finger BED domain-containing 1-like</fullName>
    </submittedName>
</protein>
<dbReference type="SUPFAM" id="SSF53098">
    <property type="entry name" value="Ribonuclease H-like"/>
    <property type="match status" value="1"/>
</dbReference>
<evidence type="ECO:0000313" key="3">
    <source>
        <dbReference type="Proteomes" id="UP000276133"/>
    </source>
</evidence>
<dbReference type="InterPro" id="IPR008906">
    <property type="entry name" value="HATC_C_dom"/>
</dbReference>
<feature type="domain" description="HAT C-terminal dimerisation" evidence="1">
    <location>
        <begin position="101"/>
        <end position="147"/>
    </location>
</feature>
<keyword evidence="3" id="KW-1185">Reference proteome</keyword>
<dbReference type="AlphaFoldDB" id="A0A3M7RYV1"/>
<sequence>MVTQKFDSSQLRLKSDLIRVIPGQDKSRYNVRHVLKEFNNRTKKTKIVYKIEKKKIIINEIKKKYKDIADSSKSPRIKTSGKISFPFTSNIRQSRLKSRDKGDSYLDPLRWWKDNQTHFPTISRLTEKNLGVTATSASIERLFSKTGFIHLMTNTLAENYFFFERK</sequence>
<dbReference type="GO" id="GO:0046983">
    <property type="term" value="F:protein dimerization activity"/>
    <property type="evidence" value="ECO:0007669"/>
    <property type="project" value="InterPro"/>
</dbReference>
<name>A0A3M7RYV1_BRAPC</name>
<comment type="caution">
    <text evidence="2">The sequence shown here is derived from an EMBL/GenBank/DDBJ whole genome shotgun (WGS) entry which is preliminary data.</text>
</comment>
<evidence type="ECO:0000259" key="1">
    <source>
        <dbReference type="Pfam" id="PF05699"/>
    </source>
</evidence>
<dbReference type="InterPro" id="IPR012337">
    <property type="entry name" value="RNaseH-like_sf"/>
</dbReference>
<gene>
    <name evidence="2" type="ORF">BpHYR1_020273</name>
</gene>
<dbReference type="OrthoDB" id="1607513at2759"/>
<dbReference type="EMBL" id="REGN01002371">
    <property type="protein sequence ID" value="RNA28538.1"/>
    <property type="molecule type" value="Genomic_DNA"/>
</dbReference>
<dbReference type="PANTHER" id="PTHR47611:SF3">
    <property type="entry name" value="HAT C-TERMINAL DIMERISATION DOMAIN-CONTAINING PROTEIN"/>
    <property type="match status" value="1"/>
</dbReference>
<proteinExistence type="predicted"/>
<organism evidence="2 3">
    <name type="scientific">Brachionus plicatilis</name>
    <name type="common">Marine rotifer</name>
    <name type="synonym">Brachionus muelleri</name>
    <dbReference type="NCBI Taxonomy" id="10195"/>
    <lineage>
        <taxon>Eukaryota</taxon>
        <taxon>Metazoa</taxon>
        <taxon>Spiralia</taxon>
        <taxon>Gnathifera</taxon>
        <taxon>Rotifera</taxon>
        <taxon>Eurotatoria</taxon>
        <taxon>Monogononta</taxon>
        <taxon>Pseudotrocha</taxon>
        <taxon>Ploima</taxon>
        <taxon>Brachionidae</taxon>
        <taxon>Brachionus</taxon>
    </lineage>
</organism>
<dbReference type="Proteomes" id="UP000276133">
    <property type="component" value="Unassembled WGS sequence"/>
</dbReference>